<protein>
    <submittedName>
        <fullName evidence="2">Alpha/beta fold hydrolase</fullName>
    </submittedName>
</protein>
<dbReference type="SUPFAM" id="SSF53474">
    <property type="entry name" value="alpha/beta-Hydrolases"/>
    <property type="match status" value="1"/>
</dbReference>
<dbReference type="EMBL" id="JBHTCA010000005">
    <property type="protein sequence ID" value="MFC7409140.1"/>
    <property type="molecule type" value="Genomic_DNA"/>
</dbReference>
<dbReference type="InterPro" id="IPR050266">
    <property type="entry name" value="AB_hydrolase_sf"/>
</dbReference>
<comment type="caution">
    <text evidence="2">The sequence shown here is derived from an EMBL/GenBank/DDBJ whole genome shotgun (WGS) entry which is preliminary data.</text>
</comment>
<sequence>MNTIKHHTVTTTSGPVHVARCGQGQPLLLLHQTPRSWREYEHVLPLLGRGFDVIAMDTVGYGDTPPFADGDPSIARWAATALALMDALGFAAFGVVGHHTGAVIAMEMAAQAPTRVRALVLSSCPYVDAERRARHGQHAVVDGVTHRADGGHLLDLWRGRQAFYPEGDVALLERFVADALRADGRAAQGHLTVNRYRMEDRIGLVRCPTLLIGATADPHAYPAVPRLAQAMPHAQRVDIEGGMVPLPEQMPQQFADVVGGFLVGLPD</sequence>
<organism evidence="2 3">
    <name type="scientific">Hydrogenophaga atypica</name>
    <dbReference type="NCBI Taxonomy" id="249409"/>
    <lineage>
        <taxon>Bacteria</taxon>
        <taxon>Pseudomonadati</taxon>
        <taxon>Pseudomonadota</taxon>
        <taxon>Betaproteobacteria</taxon>
        <taxon>Burkholderiales</taxon>
        <taxon>Comamonadaceae</taxon>
        <taxon>Hydrogenophaga</taxon>
    </lineage>
</organism>
<accession>A0ABW2QNY5</accession>
<dbReference type="InterPro" id="IPR029058">
    <property type="entry name" value="AB_hydrolase_fold"/>
</dbReference>
<evidence type="ECO:0000313" key="3">
    <source>
        <dbReference type="Proteomes" id="UP001596501"/>
    </source>
</evidence>
<keyword evidence="2" id="KW-0378">Hydrolase</keyword>
<evidence type="ECO:0000259" key="1">
    <source>
        <dbReference type="Pfam" id="PF00561"/>
    </source>
</evidence>
<dbReference type="RefSeq" id="WP_382222421.1">
    <property type="nucleotide sequence ID" value="NZ_JBHTCA010000005.1"/>
</dbReference>
<dbReference type="GO" id="GO:0016787">
    <property type="term" value="F:hydrolase activity"/>
    <property type="evidence" value="ECO:0007669"/>
    <property type="project" value="UniProtKB-KW"/>
</dbReference>
<dbReference type="InterPro" id="IPR000073">
    <property type="entry name" value="AB_hydrolase_1"/>
</dbReference>
<feature type="domain" description="AB hydrolase-1" evidence="1">
    <location>
        <begin position="26"/>
        <end position="240"/>
    </location>
</feature>
<gene>
    <name evidence="2" type="ORF">ACFQPB_09735</name>
</gene>
<dbReference type="PANTHER" id="PTHR43798">
    <property type="entry name" value="MONOACYLGLYCEROL LIPASE"/>
    <property type="match status" value="1"/>
</dbReference>
<reference evidence="3" key="1">
    <citation type="journal article" date="2019" name="Int. J. Syst. Evol. Microbiol.">
        <title>The Global Catalogue of Microorganisms (GCM) 10K type strain sequencing project: providing services to taxonomists for standard genome sequencing and annotation.</title>
        <authorList>
            <consortium name="The Broad Institute Genomics Platform"/>
            <consortium name="The Broad Institute Genome Sequencing Center for Infectious Disease"/>
            <person name="Wu L."/>
            <person name="Ma J."/>
        </authorList>
    </citation>
    <scope>NUCLEOTIDE SEQUENCE [LARGE SCALE GENOMIC DNA]</scope>
    <source>
        <strain evidence="3">CGMCC 1.12371</strain>
    </source>
</reference>
<evidence type="ECO:0000313" key="2">
    <source>
        <dbReference type="EMBL" id="MFC7409140.1"/>
    </source>
</evidence>
<keyword evidence="3" id="KW-1185">Reference proteome</keyword>
<dbReference type="Proteomes" id="UP001596501">
    <property type="component" value="Unassembled WGS sequence"/>
</dbReference>
<proteinExistence type="predicted"/>
<dbReference type="PRINTS" id="PR00111">
    <property type="entry name" value="ABHYDROLASE"/>
</dbReference>
<name>A0ABW2QNY5_9BURK</name>
<dbReference type="Gene3D" id="3.40.50.1820">
    <property type="entry name" value="alpha/beta hydrolase"/>
    <property type="match status" value="1"/>
</dbReference>
<dbReference type="Pfam" id="PF00561">
    <property type="entry name" value="Abhydrolase_1"/>
    <property type="match status" value="1"/>
</dbReference>